<dbReference type="AlphaFoldDB" id="A0A839IQY1"/>
<dbReference type="RefSeq" id="WP_182808407.1">
    <property type="nucleotide sequence ID" value="NZ_JACJFM010000008.1"/>
</dbReference>
<dbReference type="EMBL" id="JACJFM010000008">
    <property type="protein sequence ID" value="MBB1486626.1"/>
    <property type="molecule type" value="Genomic_DNA"/>
</dbReference>
<proteinExistence type="predicted"/>
<comment type="caution">
    <text evidence="2">The sequence shown here is derived from an EMBL/GenBank/DDBJ whole genome shotgun (WGS) entry which is preliminary data.</text>
</comment>
<evidence type="ECO:0000313" key="3">
    <source>
        <dbReference type="Proteomes" id="UP000565262"/>
    </source>
</evidence>
<name>A0A839IQY1_9GAMM</name>
<evidence type="ECO:0000313" key="2">
    <source>
        <dbReference type="EMBL" id="MBB1486626.1"/>
    </source>
</evidence>
<protein>
    <submittedName>
        <fullName evidence="2">Uncharacterized protein</fullName>
    </submittedName>
</protein>
<gene>
    <name evidence="2" type="ORF">H4O21_08385</name>
</gene>
<organism evidence="2 3">
    <name type="scientific">Oceanospirillum sediminis</name>
    <dbReference type="NCBI Taxonomy" id="2760088"/>
    <lineage>
        <taxon>Bacteria</taxon>
        <taxon>Pseudomonadati</taxon>
        <taxon>Pseudomonadota</taxon>
        <taxon>Gammaproteobacteria</taxon>
        <taxon>Oceanospirillales</taxon>
        <taxon>Oceanospirillaceae</taxon>
        <taxon>Oceanospirillum</taxon>
    </lineage>
</organism>
<sequence length="66" mass="7627">MLIESLSYITRMSWCMARQCSYASVLSGCCSVLRLSPLRRNKDANSKPNESLFSALRQQQRRPCRK</sequence>
<dbReference type="Proteomes" id="UP000565262">
    <property type="component" value="Unassembled WGS sequence"/>
</dbReference>
<reference evidence="2 3" key="1">
    <citation type="submission" date="2020-08" db="EMBL/GenBank/DDBJ databases">
        <title>Oceanospirillum sp. nov. isolated from marine sediment.</title>
        <authorList>
            <person name="Ji X."/>
        </authorList>
    </citation>
    <scope>NUCLEOTIDE SEQUENCE [LARGE SCALE GENOMIC DNA]</scope>
    <source>
        <strain evidence="2 3">D5</strain>
    </source>
</reference>
<feature type="region of interest" description="Disordered" evidence="1">
    <location>
        <begin position="41"/>
        <end position="66"/>
    </location>
</feature>
<keyword evidence="3" id="KW-1185">Reference proteome</keyword>
<accession>A0A839IQY1</accession>
<evidence type="ECO:0000256" key="1">
    <source>
        <dbReference type="SAM" id="MobiDB-lite"/>
    </source>
</evidence>
<feature type="compositionally biased region" description="Polar residues" evidence="1">
    <location>
        <begin position="46"/>
        <end position="58"/>
    </location>
</feature>